<evidence type="ECO:0000313" key="2">
    <source>
        <dbReference type="EnsemblMetazoa" id="GBRI006467-PA"/>
    </source>
</evidence>
<feature type="compositionally biased region" description="Low complexity" evidence="1">
    <location>
        <begin position="96"/>
        <end position="106"/>
    </location>
</feature>
<reference evidence="3" key="1">
    <citation type="submission" date="2014-03" db="EMBL/GenBank/DDBJ databases">
        <authorList>
            <person name="Aksoy S."/>
            <person name="Warren W."/>
            <person name="Wilson R.K."/>
        </authorList>
    </citation>
    <scope>NUCLEOTIDE SEQUENCE [LARGE SCALE GENOMIC DNA]</scope>
    <source>
        <strain evidence="3">IAEA</strain>
    </source>
</reference>
<protein>
    <submittedName>
        <fullName evidence="2">Uncharacterized protein</fullName>
    </submittedName>
</protein>
<organism evidence="2 3">
    <name type="scientific">Glossina brevipalpis</name>
    <dbReference type="NCBI Taxonomy" id="37001"/>
    <lineage>
        <taxon>Eukaryota</taxon>
        <taxon>Metazoa</taxon>
        <taxon>Ecdysozoa</taxon>
        <taxon>Arthropoda</taxon>
        <taxon>Hexapoda</taxon>
        <taxon>Insecta</taxon>
        <taxon>Pterygota</taxon>
        <taxon>Neoptera</taxon>
        <taxon>Endopterygota</taxon>
        <taxon>Diptera</taxon>
        <taxon>Brachycera</taxon>
        <taxon>Muscomorpha</taxon>
        <taxon>Hippoboscoidea</taxon>
        <taxon>Glossinidae</taxon>
        <taxon>Glossina</taxon>
    </lineage>
</organism>
<feature type="compositionally biased region" description="Polar residues" evidence="1">
    <location>
        <begin position="111"/>
        <end position="120"/>
    </location>
</feature>
<sequence length="261" mass="28462">MNNNFIFSDPISVPNLPELLATPENRPEMNMPNEAASSPRISSPPWDPNAITLGIGPSIRTFNAGMLGYDRSFYNPFAPSPTDANQGNIRSIPRAARNGRANRSRNMPNEAASSPRTSSPPWDPNAITFGIGPSIRTFNAGMLGNDRQFYNPFAPSPTDANQGNTRSIPRAAGNGRANRSRNMPNEAASSPRPSDPPSDPTAITLDIGLGIRTQNADMVEYDHQFYNPSAPSPTDANQGNIRSIRRAARNRRADRFRYAPN</sequence>
<dbReference type="VEuPathDB" id="VectorBase:GBRI006467"/>
<name>A0A1A9W4X0_9MUSC</name>
<feature type="region of interest" description="Disordered" evidence="1">
    <location>
        <begin position="23"/>
        <end position="45"/>
    </location>
</feature>
<reference evidence="2" key="2">
    <citation type="submission" date="2020-05" db="UniProtKB">
        <authorList>
            <consortium name="EnsemblMetazoa"/>
        </authorList>
    </citation>
    <scope>IDENTIFICATION</scope>
    <source>
        <strain evidence="2">IAEA</strain>
    </source>
</reference>
<accession>A0A1A9W4X0</accession>
<dbReference type="EnsemblMetazoa" id="GBRI006467-RA">
    <property type="protein sequence ID" value="GBRI006467-PA"/>
    <property type="gene ID" value="GBRI006467"/>
</dbReference>
<feature type="region of interest" description="Disordered" evidence="1">
    <location>
        <begin position="149"/>
        <end position="204"/>
    </location>
</feature>
<feature type="compositionally biased region" description="Polar residues" evidence="1">
    <location>
        <begin position="158"/>
        <end position="167"/>
    </location>
</feature>
<evidence type="ECO:0000256" key="1">
    <source>
        <dbReference type="SAM" id="MobiDB-lite"/>
    </source>
</evidence>
<dbReference type="AlphaFoldDB" id="A0A1A9W4X0"/>
<proteinExistence type="predicted"/>
<feature type="compositionally biased region" description="Low complexity" evidence="1">
    <location>
        <begin position="170"/>
        <end position="182"/>
    </location>
</feature>
<feature type="region of interest" description="Disordered" evidence="1">
    <location>
        <begin position="96"/>
        <end position="128"/>
    </location>
</feature>
<dbReference type="Proteomes" id="UP000091820">
    <property type="component" value="Unassembled WGS sequence"/>
</dbReference>
<evidence type="ECO:0000313" key="3">
    <source>
        <dbReference type="Proteomes" id="UP000091820"/>
    </source>
</evidence>
<keyword evidence="3" id="KW-1185">Reference proteome</keyword>